<reference evidence="2 3" key="1">
    <citation type="submission" date="2018-06" db="EMBL/GenBank/DDBJ databases">
        <title>ACT-28, a chromosomally-encoded AmpC with carbapenemase activity from Enterobacter kobei.</title>
        <authorList>
            <person name="Jousset A.B."/>
            <person name="Oueslati S."/>
            <person name="Bernabeu S."/>
            <person name="Takissian J."/>
            <person name="Creton E."/>
            <person name="Vogel A."/>
            <person name="Cotellon G."/>
            <person name="Bonnin R.A."/>
            <person name="Dortet L."/>
            <person name="Naas T."/>
        </authorList>
    </citation>
    <scope>NUCLEOTIDE SEQUENCE [LARGE SCALE GENOMIC DNA]</scope>
    <source>
        <strain evidence="2 3">149H6</strain>
    </source>
</reference>
<dbReference type="Gene3D" id="3.30.1380.10">
    <property type="match status" value="1"/>
</dbReference>
<proteinExistence type="predicted"/>
<evidence type="ECO:0000313" key="3">
    <source>
        <dbReference type="Proteomes" id="UP000250603"/>
    </source>
</evidence>
<reference evidence="1" key="2">
    <citation type="submission" date="2020-08" db="EMBL/GenBank/DDBJ databases">
        <title>Distribution of Beta-Lactamase Producing Gram-Negative Bacterial Isolates in Isabela River of Santo Domingo, Dominican Republic.</title>
        <authorList>
            <person name="Calderon V."/>
            <person name="Del Rosario C."/>
            <person name="Duarte A."/>
            <person name="Bonnelly R."/>
            <person name="Barauna R."/>
            <person name="Ramos R.T."/>
            <person name="Perdomo O.P."/>
            <person name="Rodriguez De Francisco L.E."/>
            <person name="Franco De Los Santos E.F."/>
        </authorList>
    </citation>
    <scope>NUCLEOTIDE SEQUENCE</scope>
    <source>
        <strain evidence="1">INTEC_BI4_1.1</strain>
    </source>
</reference>
<dbReference type="Proteomes" id="UP000613022">
    <property type="component" value="Unassembled WGS sequence"/>
</dbReference>
<sequence>MANFYINTIRNDKRFNSEERIDDINLLEPVTRKIVQNIIEQARLNGLELMVFETYRSQQRQALLYAQGATKLQNVGVHHYGLACDIVKNVGGDPSWKGDFSLLGQLAYHNKILWGGDWGTPNIKHSFIDDDHVQRCTIGRQAMLFSGMWYPDSTYDPYQDL</sequence>
<protein>
    <submittedName>
        <fullName evidence="1">M15 family metallopeptidase</fullName>
    </submittedName>
</protein>
<accession>A0AAW3XJ41</accession>
<dbReference type="InterPro" id="IPR009045">
    <property type="entry name" value="Zn_M74/Hedgehog-like"/>
</dbReference>
<evidence type="ECO:0000313" key="2">
    <source>
        <dbReference type="EMBL" id="RAY30339.1"/>
    </source>
</evidence>
<dbReference type="EMBL" id="JACSEP010000021">
    <property type="protein sequence ID" value="MBC6323950.1"/>
    <property type="molecule type" value="Genomic_DNA"/>
</dbReference>
<gene>
    <name evidence="2" type="ORF">DP181_01080</name>
    <name evidence="1" type="ORF">H9R40_11970</name>
</gene>
<dbReference type="RefSeq" id="WP_023330619.1">
    <property type="nucleotide sequence ID" value="NZ_CABGMI010000001.1"/>
</dbReference>
<evidence type="ECO:0000313" key="4">
    <source>
        <dbReference type="Proteomes" id="UP000613022"/>
    </source>
</evidence>
<dbReference type="CDD" id="cd14845">
    <property type="entry name" value="L-Ala-D-Glu_peptidase_like"/>
    <property type="match status" value="1"/>
</dbReference>
<keyword evidence="3" id="KW-1185">Reference proteome</keyword>
<dbReference type="AlphaFoldDB" id="A0AAW3XJ41"/>
<evidence type="ECO:0000313" key="1">
    <source>
        <dbReference type="EMBL" id="MBC6323950.1"/>
    </source>
</evidence>
<dbReference type="EMBL" id="QMCK01000003">
    <property type="protein sequence ID" value="RAY30339.1"/>
    <property type="molecule type" value="Genomic_DNA"/>
</dbReference>
<comment type="caution">
    <text evidence="1">The sequence shown here is derived from an EMBL/GenBank/DDBJ whole genome shotgun (WGS) entry which is preliminary data.</text>
</comment>
<dbReference type="Proteomes" id="UP000250603">
    <property type="component" value="Unassembled WGS sequence"/>
</dbReference>
<organism evidence="1 4">
    <name type="scientific">Enterobacter kobei</name>
    <dbReference type="NCBI Taxonomy" id="208224"/>
    <lineage>
        <taxon>Bacteria</taxon>
        <taxon>Pseudomonadati</taxon>
        <taxon>Pseudomonadota</taxon>
        <taxon>Gammaproteobacteria</taxon>
        <taxon>Enterobacterales</taxon>
        <taxon>Enterobacteriaceae</taxon>
        <taxon>Enterobacter</taxon>
        <taxon>Enterobacter cloacae complex</taxon>
    </lineage>
</organism>
<dbReference type="SUPFAM" id="SSF55166">
    <property type="entry name" value="Hedgehog/DD-peptidase"/>
    <property type="match status" value="1"/>
</dbReference>
<name>A0AAW3XJ41_9ENTR</name>